<dbReference type="InterPro" id="IPR018204">
    <property type="entry name" value="Trp_synthase_alpha_AS"/>
</dbReference>
<comment type="pathway">
    <text evidence="2 9">Amino-acid biosynthesis; L-tryptophan biosynthesis; L-tryptophan from chorismate: step 5/5.</text>
</comment>
<comment type="function">
    <text evidence="1 9">The alpha subunit is responsible for the aldol cleavage of indoleglycerol phosphate to indole and glyceraldehyde 3-phosphate.</text>
</comment>
<feature type="active site" description="Proton acceptor" evidence="9">
    <location>
        <position position="56"/>
    </location>
</feature>
<dbReference type="Proteomes" id="UP000198896">
    <property type="component" value="Unassembled WGS sequence"/>
</dbReference>
<sequence length="260" mass="28272">MSKIAEILKSHKKMFVPFITAGDPDLETTKKLILAMEEAGATIIELGIPFSDPMAEGPVIQEADIRALNAGTTTDKVFDMIKEVRKETDIPLVFLTYANPIFHYGTDKFYARCAEAGVDGTIVPDVPYEERGELEMACEKYGVDRITMIAPTSEDRIQKIARDAKGYVYIVSSLGVTGVRSEITTDIGTIYKKIREVTDTPAAVGFGISTPAQAAEMARLSDGAIVGSAIVKMIAEYGRDCVEPVKEYVKKMADAVNGSN</sequence>
<evidence type="ECO:0000313" key="12">
    <source>
        <dbReference type="Proteomes" id="UP000198896"/>
    </source>
</evidence>
<evidence type="ECO:0000256" key="1">
    <source>
        <dbReference type="ARBA" id="ARBA00003365"/>
    </source>
</evidence>
<dbReference type="NCBIfam" id="TIGR00262">
    <property type="entry name" value="trpA"/>
    <property type="match status" value="1"/>
</dbReference>
<accession>A0A1I2AHM9</accession>
<dbReference type="UniPathway" id="UPA00035">
    <property type="reaction ID" value="UER00044"/>
</dbReference>
<evidence type="ECO:0000256" key="3">
    <source>
        <dbReference type="ARBA" id="ARBA00011270"/>
    </source>
</evidence>
<dbReference type="GO" id="GO:0005829">
    <property type="term" value="C:cytosol"/>
    <property type="evidence" value="ECO:0007669"/>
    <property type="project" value="TreeGrafter"/>
</dbReference>
<feature type="active site" description="Proton acceptor" evidence="9">
    <location>
        <position position="45"/>
    </location>
</feature>
<evidence type="ECO:0000256" key="10">
    <source>
        <dbReference type="RuleBase" id="RU003662"/>
    </source>
</evidence>
<evidence type="ECO:0000256" key="2">
    <source>
        <dbReference type="ARBA" id="ARBA00004733"/>
    </source>
</evidence>
<evidence type="ECO:0000256" key="9">
    <source>
        <dbReference type="HAMAP-Rule" id="MF_00131"/>
    </source>
</evidence>
<keyword evidence="4 9" id="KW-0028">Amino-acid biosynthesis</keyword>
<evidence type="ECO:0000256" key="6">
    <source>
        <dbReference type="ARBA" id="ARBA00023141"/>
    </source>
</evidence>
<dbReference type="FunFam" id="3.20.20.70:FF:000037">
    <property type="entry name" value="Tryptophan synthase alpha chain"/>
    <property type="match status" value="1"/>
</dbReference>
<dbReference type="InterPro" id="IPR013785">
    <property type="entry name" value="Aldolase_TIM"/>
</dbReference>
<name>A0A1I2AHM9_9FIRM</name>
<gene>
    <name evidence="9" type="primary">trpA</name>
    <name evidence="11" type="ORF">SAMN05216245_10625</name>
</gene>
<reference evidence="11 12" key="1">
    <citation type="submission" date="2016-10" db="EMBL/GenBank/DDBJ databases">
        <authorList>
            <person name="de Groot N.N."/>
        </authorList>
    </citation>
    <scope>NUCLEOTIDE SEQUENCE [LARGE SCALE GENOMIC DNA]</scope>
    <source>
        <strain evidence="11 12">DSM 9236</strain>
    </source>
</reference>
<evidence type="ECO:0000313" key="11">
    <source>
        <dbReference type="EMBL" id="SFE43269.1"/>
    </source>
</evidence>
<comment type="similarity">
    <text evidence="9 10">Belongs to the TrpA family.</text>
</comment>
<dbReference type="InterPro" id="IPR011060">
    <property type="entry name" value="RibuloseP-bd_barrel"/>
</dbReference>
<dbReference type="STRING" id="1123323.SAMN05216245_10625"/>
<dbReference type="Pfam" id="PF00290">
    <property type="entry name" value="Trp_syntA"/>
    <property type="match status" value="1"/>
</dbReference>
<evidence type="ECO:0000256" key="7">
    <source>
        <dbReference type="ARBA" id="ARBA00023239"/>
    </source>
</evidence>
<dbReference type="Gene3D" id="3.20.20.70">
    <property type="entry name" value="Aldolase class I"/>
    <property type="match status" value="1"/>
</dbReference>
<dbReference type="InterPro" id="IPR002028">
    <property type="entry name" value="Trp_synthase_suA"/>
</dbReference>
<evidence type="ECO:0000256" key="5">
    <source>
        <dbReference type="ARBA" id="ARBA00022822"/>
    </source>
</evidence>
<dbReference type="RefSeq" id="WP_093913323.1">
    <property type="nucleotide sequence ID" value="NZ_FONL01000006.1"/>
</dbReference>
<keyword evidence="6 9" id="KW-0057">Aromatic amino acid biosynthesis</keyword>
<dbReference type="EC" id="4.2.1.20" evidence="9"/>
<dbReference type="CDD" id="cd04724">
    <property type="entry name" value="Tryptophan_synthase_alpha"/>
    <property type="match status" value="1"/>
</dbReference>
<evidence type="ECO:0000256" key="4">
    <source>
        <dbReference type="ARBA" id="ARBA00022605"/>
    </source>
</evidence>
<dbReference type="AlphaFoldDB" id="A0A1I2AHM9"/>
<dbReference type="SUPFAM" id="SSF51366">
    <property type="entry name" value="Ribulose-phoshate binding barrel"/>
    <property type="match status" value="1"/>
</dbReference>
<dbReference type="OrthoDB" id="9804578at2"/>
<keyword evidence="12" id="KW-1185">Reference proteome</keyword>
<comment type="subunit">
    <text evidence="3 9">Tetramer of two alpha and two beta chains.</text>
</comment>
<proteinExistence type="inferred from homology"/>
<dbReference type="PANTHER" id="PTHR43406:SF1">
    <property type="entry name" value="TRYPTOPHAN SYNTHASE ALPHA CHAIN, CHLOROPLASTIC"/>
    <property type="match status" value="1"/>
</dbReference>
<keyword evidence="5 9" id="KW-0822">Tryptophan biosynthesis</keyword>
<keyword evidence="7 9" id="KW-0456">Lyase</keyword>
<dbReference type="GO" id="GO:0004834">
    <property type="term" value="F:tryptophan synthase activity"/>
    <property type="evidence" value="ECO:0007669"/>
    <property type="project" value="UniProtKB-UniRule"/>
</dbReference>
<dbReference type="HAMAP" id="MF_00131">
    <property type="entry name" value="Trp_synth_alpha"/>
    <property type="match status" value="1"/>
</dbReference>
<protein>
    <recommendedName>
        <fullName evidence="9">Tryptophan synthase alpha chain</fullName>
        <ecNumber evidence="9">4.2.1.20</ecNumber>
    </recommendedName>
</protein>
<dbReference type="PANTHER" id="PTHR43406">
    <property type="entry name" value="TRYPTOPHAN SYNTHASE, ALPHA CHAIN"/>
    <property type="match status" value="1"/>
</dbReference>
<comment type="catalytic activity">
    <reaction evidence="8 9">
        <text>(1S,2R)-1-C-(indol-3-yl)glycerol 3-phosphate + L-serine = D-glyceraldehyde 3-phosphate + L-tryptophan + H2O</text>
        <dbReference type="Rhea" id="RHEA:10532"/>
        <dbReference type="ChEBI" id="CHEBI:15377"/>
        <dbReference type="ChEBI" id="CHEBI:33384"/>
        <dbReference type="ChEBI" id="CHEBI:57912"/>
        <dbReference type="ChEBI" id="CHEBI:58866"/>
        <dbReference type="ChEBI" id="CHEBI:59776"/>
        <dbReference type="EC" id="4.2.1.20"/>
    </reaction>
</comment>
<organism evidence="11 12">
    <name type="scientific">Succiniclasticum ruminis DSM 9236</name>
    <dbReference type="NCBI Taxonomy" id="1123323"/>
    <lineage>
        <taxon>Bacteria</taxon>
        <taxon>Bacillati</taxon>
        <taxon>Bacillota</taxon>
        <taxon>Negativicutes</taxon>
        <taxon>Acidaminococcales</taxon>
        <taxon>Acidaminococcaceae</taxon>
        <taxon>Succiniclasticum</taxon>
    </lineage>
</organism>
<dbReference type="PROSITE" id="PS00167">
    <property type="entry name" value="TRP_SYNTHASE_ALPHA"/>
    <property type="match status" value="1"/>
</dbReference>
<evidence type="ECO:0000256" key="8">
    <source>
        <dbReference type="ARBA" id="ARBA00049047"/>
    </source>
</evidence>
<dbReference type="EMBL" id="FONL01000006">
    <property type="protein sequence ID" value="SFE43269.1"/>
    <property type="molecule type" value="Genomic_DNA"/>
</dbReference>